<evidence type="ECO:0000313" key="2">
    <source>
        <dbReference type="EMBL" id="MEU9577302.1"/>
    </source>
</evidence>
<dbReference type="EMBL" id="JBEZNA010000013">
    <property type="protein sequence ID" value="MEU9577302.1"/>
    <property type="molecule type" value="Genomic_DNA"/>
</dbReference>
<evidence type="ECO:0008006" key="4">
    <source>
        <dbReference type="Google" id="ProtNLM"/>
    </source>
</evidence>
<reference evidence="2 3" key="1">
    <citation type="submission" date="2024-06" db="EMBL/GenBank/DDBJ databases">
        <title>The Natural Products Discovery Center: Release of the First 8490 Sequenced Strains for Exploring Actinobacteria Biosynthetic Diversity.</title>
        <authorList>
            <person name="Kalkreuter E."/>
            <person name="Kautsar S.A."/>
            <person name="Yang D."/>
            <person name="Bader C.D."/>
            <person name="Teijaro C.N."/>
            <person name="Fluegel L."/>
            <person name="Davis C.M."/>
            <person name="Simpson J.R."/>
            <person name="Lauterbach L."/>
            <person name="Steele A.D."/>
            <person name="Gui C."/>
            <person name="Meng S."/>
            <person name="Li G."/>
            <person name="Viehrig K."/>
            <person name="Ye F."/>
            <person name="Su P."/>
            <person name="Kiefer A.F."/>
            <person name="Nichols A."/>
            <person name="Cepeda A.J."/>
            <person name="Yan W."/>
            <person name="Fan B."/>
            <person name="Jiang Y."/>
            <person name="Adhikari A."/>
            <person name="Zheng C.-J."/>
            <person name="Schuster L."/>
            <person name="Cowan T.M."/>
            <person name="Smanski M.J."/>
            <person name="Chevrette M.G."/>
            <person name="De Carvalho L.P.S."/>
            <person name="Shen B."/>
        </authorList>
    </citation>
    <scope>NUCLEOTIDE SEQUENCE [LARGE SCALE GENOMIC DNA]</scope>
    <source>
        <strain evidence="2 3">NPDC048117</strain>
    </source>
</reference>
<dbReference type="Proteomes" id="UP001551584">
    <property type="component" value="Unassembled WGS sequence"/>
</dbReference>
<accession>A0ABV3EM83</accession>
<proteinExistence type="predicted"/>
<protein>
    <recommendedName>
        <fullName evidence="4">PD(D/E)XK endonuclease domain-containing protein</fullName>
    </recommendedName>
</protein>
<gene>
    <name evidence="2" type="ORF">AB0D95_08555</name>
</gene>
<evidence type="ECO:0000256" key="1">
    <source>
        <dbReference type="SAM" id="MobiDB-lite"/>
    </source>
</evidence>
<keyword evidence="3" id="KW-1185">Reference proteome</keyword>
<evidence type="ECO:0000313" key="3">
    <source>
        <dbReference type="Proteomes" id="UP001551584"/>
    </source>
</evidence>
<comment type="caution">
    <text evidence="2">The sequence shown here is derived from an EMBL/GenBank/DDBJ whole genome shotgun (WGS) entry which is preliminary data.</text>
</comment>
<name>A0ABV3EM83_9ACTN</name>
<feature type="region of interest" description="Disordered" evidence="1">
    <location>
        <begin position="177"/>
        <end position="207"/>
    </location>
</feature>
<organism evidence="2 3">
    <name type="scientific">Streptomyces chilikensis</name>
    <dbReference type="NCBI Taxonomy" id="1194079"/>
    <lineage>
        <taxon>Bacteria</taxon>
        <taxon>Bacillati</taxon>
        <taxon>Actinomycetota</taxon>
        <taxon>Actinomycetes</taxon>
        <taxon>Kitasatosporales</taxon>
        <taxon>Streptomycetaceae</taxon>
        <taxon>Streptomyces</taxon>
    </lineage>
</organism>
<sequence>MSPRPLPPLRGDEPVVGVPDATVVDFWRFAMPDLRMNNTRGLFAEFLVHRAVGSRKPRVEWASHDVETGDGLRIEVKAGAHLQAWEQRAPSPIRFGGLRACAWSPEGGYSESKSYNADVYVFAVQTSREHAVYDPLDTAQWEFYVLPRPAVAALDADSVSLSTVRRAAGSPVSFESLGDRIRSADPRPATDDMTRLPADRPVRDEEV</sequence>
<dbReference type="RefSeq" id="WP_359270387.1">
    <property type="nucleotide sequence ID" value="NZ_JBEZNA010000013.1"/>
</dbReference>